<dbReference type="Proteomes" id="UP000468928">
    <property type="component" value="Unassembled WGS sequence"/>
</dbReference>
<organism evidence="1 2">
    <name type="scientific">Nocardia cyriacigeorgica</name>
    <dbReference type="NCBI Taxonomy" id="135487"/>
    <lineage>
        <taxon>Bacteria</taxon>
        <taxon>Bacillati</taxon>
        <taxon>Actinomycetota</taxon>
        <taxon>Actinomycetes</taxon>
        <taxon>Mycobacteriales</taxon>
        <taxon>Nocardiaceae</taxon>
        <taxon>Nocardia</taxon>
    </lineage>
</organism>
<accession>A0A6P1D774</accession>
<protein>
    <submittedName>
        <fullName evidence="1">Uncharacterized protein</fullName>
    </submittedName>
</protein>
<dbReference type="EMBL" id="JAAGUZ010000012">
    <property type="protein sequence ID" value="NEW44072.1"/>
    <property type="molecule type" value="Genomic_DNA"/>
</dbReference>
<evidence type="ECO:0000313" key="1">
    <source>
        <dbReference type="EMBL" id="NEW44072.1"/>
    </source>
</evidence>
<evidence type="ECO:0000313" key="2">
    <source>
        <dbReference type="Proteomes" id="UP000468928"/>
    </source>
</evidence>
<dbReference type="AlphaFoldDB" id="A0A6P1D774"/>
<dbReference type="RefSeq" id="WP_163824457.1">
    <property type="nucleotide sequence ID" value="NZ_JAAGUX010000002.1"/>
</dbReference>
<proteinExistence type="predicted"/>
<name>A0A6P1D774_9NOCA</name>
<comment type="caution">
    <text evidence="1">The sequence shown here is derived from an EMBL/GenBank/DDBJ whole genome shotgun (WGS) entry which is preliminary data.</text>
</comment>
<gene>
    <name evidence="1" type="ORF">GV789_06325</name>
</gene>
<reference evidence="1 2" key="1">
    <citation type="submission" date="2020-01" db="EMBL/GenBank/DDBJ databases">
        <title>Genetics and antimicrobial susceptibilities of Nocardia species isolated from the soil; a comparison with species isolated from humans.</title>
        <authorList>
            <person name="Carrasco G."/>
            <person name="Monzon S."/>
            <person name="Sansegundo M."/>
            <person name="Garcia E."/>
            <person name="Garrido N."/>
            <person name="Medina M.J."/>
            <person name="Villalon P."/>
            <person name="Ramirez-Arocha A.C."/>
            <person name="Jimenez P."/>
            <person name="Cuesta I."/>
            <person name="Valdezate S."/>
        </authorList>
    </citation>
    <scope>NUCLEOTIDE SEQUENCE [LARGE SCALE GENOMIC DNA]</scope>
    <source>
        <strain evidence="1 2">CNM20110639</strain>
    </source>
</reference>
<sequence length="270" mass="27188">MLGWIKKAAVATAGVALPLVGGAVGAWVGGPIGARVGASLGGAVADIVQNGKPGWSTLGAAALSSIGAKSFAGGGRKFGFLGGAEGKAAAQAGKTAKEAYKLPAAASTPLLRGGTWGATRRGGNAAARRAERLHLAKNRKDSWRNTFNPGVNGLRWKVSKDGLRRAGAGNMALTGTGAVAGYYTNKALTGMAPKGGSDPRVPGAKGEVAFEYVGGHVKSSVNNMPGFKATPNTTADSWQESGFLLMPKTIPDALKAWYAGPKTTGSTTPA</sequence>